<dbReference type="RefSeq" id="WP_008908997.1">
    <property type="nucleotide sequence ID" value="NZ_CAKP01000083.1"/>
</dbReference>
<keyword evidence="3" id="KW-1185">Reference proteome</keyword>
<keyword evidence="1" id="KW-1133">Transmembrane helix</keyword>
<comment type="caution">
    <text evidence="2">The sequence shown here is derived from an EMBL/GenBank/DDBJ whole genome shotgun (WGS) entry which is preliminary data.</text>
</comment>
<proteinExistence type="predicted"/>
<keyword evidence="1" id="KW-0472">Membrane</keyword>
<protein>
    <submittedName>
        <fullName evidence="2">Uncharacterized protein</fullName>
    </submittedName>
</protein>
<keyword evidence="1" id="KW-0812">Transmembrane</keyword>
<accession>I7KUV6</accession>
<gene>
    <name evidence="2" type="ORF">CAAU_1649</name>
</gene>
<name>I7KUV6_9CLOT</name>
<dbReference type="Proteomes" id="UP000007652">
    <property type="component" value="Unassembled WGS sequence"/>
</dbReference>
<dbReference type="EMBL" id="CAKP01000083">
    <property type="protein sequence ID" value="CCJ33733.1"/>
    <property type="molecule type" value="Genomic_DNA"/>
</dbReference>
<feature type="transmembrane region" description="Helical" evidence="1">
    <location>
        <begin position="6"/>
        <end position="27"/>
    </location>
</feature>
<reference evidence="2 3" key="1">
    <citation type="journal article" date="2011" name="J. Bacteriol.">
        <title>Draft genome sequence of Caloramator australicus strain RC3T, a thermoanaerobe from the Great Artesian Basin of Australia.</title>
        <authorList>
            <person name="Ogg C.D."/>
            <person name="Patel B.K.C."/>
        </authorList>
    </citation>
    <scope>NUCLEOTIDE SEQUENCE [LARGE SCALE GENOMIC DNA]</scope>
    <source>
        <strain evidence="2 3">RC3</strain>
    </source>
</reference>
<evidence type="ECO:0000313" key="3">
    <source>
        <dbReference type="Proteomes" id="UP000007652"/>
    </source>
</evidence>
<sequence length="51" mass="5920">MLSKRIHTIMWIALILIILLYVIPIPINKTFDAIEIKLDDPSYIVPCKIKV</sequence>
<organism evidence="2 3">
    <name type="scientific">Caloramator australicus RC3</name>
    <dbReference type="NCBI Taxonomy" id="857293"/>
    <lineage>
        <taxon>Bacteria</taxon>
        <taxon>Bacillati</taxon>
        <taxon>Bacillota</taxon>
        <taxon>Clostridia</taxon>
        <taxon>Eubacteriales</taxon>
        <taxon>Clostridiaceae</taxon>
        <taxon>Caloramator</taxon>
    </lineage>
</organism>
<evidence type="ECO:0000313" key="2">
    <source>
        <dbReference type="EMBL" id="CCJ33733.1"/>
    </source>
</evidence>
<dbReference type="AlphaFoldDB" id="I7KUV6"/>
<evidence type="ECO:0000256" key="1">
    <source>
        <dbReference type="SAM" id="Phobius"/>
    </source>
</evidence>